<proteinExistence type="predicted"/>
<dbReference type="EMBL" id="QWEI01000006">
    <property type="protein sequence ID" value="RHW35913.1"/>
    <property type="molecule type" value="Genomic_DNA"/>
</dbReference>
<name>A0A396S5Y7_9BACL</name>
<reference evidence="2 3" key="1">
    <citation type="submission" date="2018-08" db="EMBL/GenBank/DDBJ databases">
        <title>Lysinibacillus sp. YLB-03 draft genome sequence.</title>
        <authorList>
            <person name="Yu L."/>
        </authorList>
    </citation>
    <scope>NUCLEOTIDE SEQUENCE [LARGE SCALE GENOMIC DNA]</scope>
    <source>
        <strain evidence="2 3">YLB-03</strain>
    </source>
</reference>
<comment type="caution">
    <text evidence="2">The sequence shown here is derived from an EMBL/GenBank/DDBJ whole genome shotgun (WGS) entry which is preliminary data.</text>
</comment>
<evidence type="ECO:0000256" key="1">
    <source>
        <dbReference type="PROSITE-ProRule" id="PRU00339"/>
    </source>
</evidence>
<evidence type="ECO:0000313" key="2">
    <source>
        <dbReference type="EMBL" id="RHW35913.1"/>
    </source>
</evidence>
<dbReference type="AlphaFoldDB" id="A0A396S5Y7"/>
<keyword evidence="1" id="KW-0802">TPR repeat</keyword>
<dbReference type="Gene3D" id="1.25.40.10">
    <property type="entry name" value="Tetratricopeptide repeat domain"/>
    <property type="match status" value="1"/>
</dbReference>
<organism evidence="2 3">
    <name type="scientific">Ureibacillus yapensis</name>
    <dbReference type="NCBI Taxonomy" id="2304605"/>
    <lineage>
        <taxon>Bacteria</taxon>
        <taxon>Bacillati</taxon>
        <taxon>Bacillota</taxon>
        <taxon>Bacilli</taxon>
        <taxon>Bacillales</taxon>
        <taxon>Caryophanaceae</taxon>
        <taxon>Ureibacillus</taxon>
    </lineage>
</organism>
<accession>A0A396S5Y7</accession>
<dbReference type="InterPro" id="IPR019734">
    <property type="entry name" value="TPR_rpt"/>
</dbReference>
<dbReference type="InterPro" id="IPR011990">
    <property type="entry name" value="TPR-like_helical_dom_sf"/>
</dbReference>
<dbReference type="OrthoDB" id="2727461at2"/>
<sequence length="291" mass="34349">MERLRQTKYEYERLRADYEHDEDRIGRQAIKQREKALRDQFREIIQHDKKNAEVHYRYGYFWMEKGEYLNAITNFEKALRKNDSSNVTFPLEKAQEIKAHMFIGYCAGQLVKHSLAKVNELNVEEAQFDFGEIEGKSLDEVLDMLKYQSEHYLAFHNGEKRSLSLEEYLKFKAGDYGDVILISFIESEVFIKVGPHNPKALNVGLGEKLRLILEKILKNGVITYDDFRMEYPNANWRAVNQTMTRINQRVRESGLRILEIPEGTFQERYPQKIQLAATNYIVVFRQSDFAE</sequence>
<keyword evidence="3" id="KW-1185">Reference proteome</keyword>
<protein>
    <submittedName>
        <fullName evidence="2">Uncharacterized protein</fullName>
    </submittedName>
</protein>
<dbReference type="Proteomes" id="UP000265692">
    <property type="component" value="Unassembled WGS sequence"/>
</dbReference>
<feature type="repeat" description="TPR" evidence="1">
    <location>
        <begin position="52"/>
        <end position="85"/>
    </location>
</feature>
<evidence type="ECO:0000313" key="3">
    <source>
        <dbReference type="Proteomes" id="UP000265692"/>
    </source>
</evidence>
<gene>
    <name evidence="2" type="ORF">D1B33_12530</name>
</gene>
<dbReference type="RefSeq" id="WP_118876733.1">
    <property type="nucleotide sequence ID" value="NZ_QWEI01000006.1"/>
</dbReference>
<dbReference type="PROSITE" id="PS50005">
    <property type="entry name" value="TPR"/>
    <property type="match status" value="1"/>
</dbReference>
<dbReference type="SUPFAM" id="SSF48452">
    <property type="entry name" value="TPR-like"/>
    <property type="match status" value="1"/>
</dbReference>